<dbReference type="Proteomes" id="UP000596130">
    <property type="component" value="Chromosome"/>
</dbReference>
<sequence>MDVAELLESAGLLVSEETGTENDITVRDIWDCLVHDEWETALGLLEELGAGHPLPLTFWEKLADAAEQLRLERSSTWCQWRCSEIRNGMVRADLTLRPVGEARRATPIAGHGVLRPMWDIGHLSPAGERALNVARLWVEDMPSLEPGERATVRLLPLAPSQWKHVRPGQLISMHEDRSVAGTAVIREVHRPAIAAPAR</sequence>
<name>A0A7T4U2J3_9ACTN</name>
<proteinExistence type="predicted"/>
<evidence type="ECO:0000313" key="1">
    <source>
        <dbReference type="EMBL" id="QQC93542.1"/>
    </source>
</evidence>
<dbReference type="AlphaFoldDB" id="A0A7T4U2J3"/>
<organism evidence="1 2">
    <name type="scientific">Streptomyces alfalfae</name>
    <dbReference type="NCBI Taxonomy" id="1642299"/>
    <lineage>
        <taxon>Bacteria</taxon>
        <taxon>Bacillati</taxon>
        <taxon>Actinomycetota</taxon>
        <taxon>Actinomycetes</taxon>
        <taxon>Kitasatosporales</taxon>
        <taxon>Streptomycetaceae</taxon>
        <taxon>Streptomyces</taxon>
    </lineage>
</organism>
<reference evidence="1 2" key="1">
    <citation type="submission" date="2020-12" db="EMBL/GenBank/DDBJ databases">
        <title>Identification and biosynthesis of polyene macrolides produced by Streptomyces alfalfae Men-myco-93-63.</title>
        <authorList>
            <person name="Liu D."/>
            <person name="Li Y."/>
            <person name="Liu L."/>
            <person name="Han X."/>
            <person name="Shen F."/>
        </authorList>
    </citation>
    <scope>NUCLEOTIDE SEQUENCE [LARGE SCALE GENOMIC DNA]</scope>
    <source>
        <strain evidence="1 2">Men-myco-93-63</strain>
    </source>
</reference>
<evidence type="ECO:0000313" key="2">
    <source>
        <dbReference type="Proteomes" id="UP000596130"/>
    </source>
</evidence>
<gene>
    <name evidence="1" type="ORF">I8755_02015</name>
</gene>
<accession>A0A7T4U2J3</accession>
<protein>
    <submittedName>
        <fullName evidence="1">Uncharacterized protein</fullName>
    </submittedName>
</protein>
<dbReference type="EMBL" id="CP065959">
    <property type="protein sequence ID" value="QQC93542.1"/>
    <property type="molecule type" value="Genomic_DNA"/>
</dbReference>
<dbReference type="RefSeq" id="WP_198504877.1">
    <property type="nucleotide sequence ID" value="NZ_CP065959.1"/>
</dbReference>